<sequence length="407" mass="44682">MPRSTLPEFVDVLGHGTQVAAVAAGRRIETKLWDTFPLTFEGAAQNAEIYSYKVVWRKEGGGIHEIGFDDIVDAFLKAIEDKVDVISVSMVLKPTKSPYHLNGIAVGSFLAMQHNILTVAVAGNKGPALKSVRNVAPWILTVGASFQLNVLGQLCKLGRILKEKIVLCDDLEQKKLAKSDGASGIIFQNEKSQLFAHDYDEVPSVGINSKQAKKIQDEVSLTKVAAGVDICVPHFTNRGTYTLKAGTSYACPFVAAKAALIKLKFEKKSLKPSPAWMHSALITTASHFEEMVDDSFAIGAGIVNSVEALDPGLIYDLKEEDHAKFLYGQGYEAKVISRITTKGIIITVEPEVLHFPVMNTSQQFKVVLRVDPEHWIPEVVTARLEWRGKEGDKQRSVKSPIVIIMKD</sequence>
<evidence type="ECO:0000259" key="9">
    <source>
        <dbReference type="Pfam" id="PF17766"/>
    </source>
</evidence>
<reference evidence="10 11" key="1">
    <citation type="journal article" date="2018" name="Sci. Data">
        <title>The draft genome sequence of cork oak.</title>
        <authorList>
            <person name="Ramos A.M."/>
            <person name="Usie A."/>
            <person name="Barbosa P."/>
            <person name="Barros P.M."/>
            <person name="Capote T."/>
            <person name="Chaves I."/>
            <person name="Simoes F."/>
            <person name="Abreu I."/>
            <person name="Carrasquinho I."/>
            <person name="Faro C."/>
            <person name="Guimaraes J.B."/>
            <person name="Mendonca D."/>
            <person name="Nobrega F."/>
            <person name="Rodrigues L."/>
            <person name="Saibo N.J.M."/>
            <person name="Varela M.C."/>
            <person name="Egas C."/>
            <person name="Matos J."/>
            <person name="Miguel C.M."/>
            <person name="Oliveira M.M."/>
            <person name="Ricardo C.P."/>
            <person name="Goncalves S."/>
        </authorList>
    </citation>
    <scope>NUCLEOTIDE SEQUENCE [LARGE SCALE GENOMIC DNA]</scope>
    <source>
        <strain evidence="11">cv. HL8</strain>
    </source>
</reference>
<feature type="domain" description="Peptidase S8/S53" evidence="8">
    <location>
        <begin position="11"/>
        <end position="298"/>
    </location>
</feature>
<comment type="caution">
    <text evidence="7">Lacks conserved residue(s) required for the propagation of feature annotation.</text>
</comment>
<keyword evidence="6" id="KW-0720">Serine protease</keyword>
<dbReference type="AlphaFoldDB" id="A0AAW0L210"/>
<dbReference type="InterPro" id="IPR000209">
    <property type="entry name" value="Peptidase_S8/S53_dom"/>
</dbReference>
<dbReference type="PANTHER" id="PTHR10795">
    <property type="entry name" value="PROPROTEIN CONVERTASE SUBTILISIN/KEXIN"/>
    <property type="match status" value="1"/>
</dbReference>
<gene>
    <name evidence="10" type="primary">SBT4.3_2</name>
    <name evidence="10" type="ORF">CFP56_009918</name>
</gene>
<evidence type="ECO:0000259" key="8">
    <source>
        <dbReference type="Pfam" id="PF00082"/>
    </source>
</evidence>
<dbReference type="Pfam" id="PF17766">
    <property type="entry name" value="fn3_6"/>
    <property type="match status" value="1"/>
</dbReference>
<keyword evidence="4" id="KW-0732">Signal</keyword>
<keyword evidence="3" id="KW-0645">Protease</keyword>
<evidence type="ECO:0000256" key="2">
    <source>
        <dbReference type="ARBA" id="ARBA00011073"/>
    </source>
</evidence>
<evidence type="ECO:0000313" key="10">
    <source>
        <dbReference type="EMBL" id="KAK7845112.1"/>
    </source>
</evidence>
<dbReference type="InterPro" id="IPR023828">
    <property type="entry name" value="Peptidase_S8_Ser-AS"/>
</dbReference>
<dbReference type="SUPFAM" id="SSF52743">
    <property type="entry name" value="Subtilisin-like"/>
    <property type="match status" value="1"/>
</dbReference>
<name>A0AAW0L210_QUESU</name>
<evidence type="ECO:0000256" key="6">
    <source>
        <dbReference type="ARBA" id="ARBA00022825"/>
    </source>
</evidence>
<keyword evidence="11" id="KW-1185">Reference proteome</keyword>
<dbReference type="GO" id="GO:0006508">
    <property type="term" value="P:proteolysis"/>
    <property type="evidence" value="ECO:0007669"/>
    <property type="project" value="UniProtKB-KW"/>
</dbReference>
<protein>
    <submittedName>
        <fullName evidence="10">Subtilisin-like protease sbt4.3</fullName>
    </submittedName>
</protein>
<comment type="similarity">
    <text evidence="2 7">Belongs to the peptidase S8 family.</text>
</comment>
<evidence type="ECO:0000256" key="4">
    <source>
        <dbReference type="ARBA" id="ARBA00022729"/>
    </source>
</evidence>
<dbReference type="Proteomes" id="UP000237347">
    <property type="component" value="Unassembled WGS sequence"/>
</dbReference>
<dbReference type="InterPro" id="IPR045051">
    <property type="entry name" value="SBT"/>
</dbReference>
<dbReference type="EMBL" id="PKMF04000174">
    <property type="protein sequence ID" value="KAK7845112.1"/>
    <property type="molecule type" value="Genomic_DNA"/>
</dbReference>
<feature type="domain" description="Subtilisin-like protease fibronectin type-III" evidence="9">
    <location>
        <begin position="331"/>
        <end position="403"/>
    </location>
</feature>
<dbReference type="Pfam" id="PF00082">
    <property type="entry name" value="Peptidase_S8"/>
    <property type="match status" value="1"/>
</dbReference>
<dbReference type="GO" id="GO:0005576">
    <property type="term" value="C:extracellular region"/>
    <property type="evidence" value="ECO:0007669"/>
    <property type="project" value="UniProtKB-SubCell"/>
</dbReference>
<evidence type="ECO:0000256" key="3">
    <source>
        <dbReference type="ARBA" id="ARBA00022670"/>
    </source>
</evidence>
<organism evidence="10 11">
    <name type="scientific">Quercus suber</name>
    <name type="common">Cork oak</name>
    <dbReference type="NCBI Taxonomy" id="58331"/>
    <lineage>
        <taxon>Eukaryota</taxon>
        <taxon>Viridiplantae</taxon>
        <taxon>Streptophyta</taxon>
        <taxon>Embryophyta</taxon>
        <taxon>Tracheophyta</taxon>
        <taxon>Spermatophyta</taxon>
        <taxon>Magnoliopsida</taxon>
        <taxon>eudicotyledons</taxon>
        <taxon>Gunneridae</taxon>
        <taxon>Pentapetalae</taxon>
        <taxon>rosids</taxon>
        <taxon>fabids</taxon>
        <taxon>Fagales</taxon>
        <taxon>Fagaceae</taxon>
        <taxon>Quercus</taxon>
    </lineage>
</organism>
<dbReference type="Gene3D" id="2.60.40.2310">
    <property type="match status" value="1"/>
</dbReference>
<dbReference type="InterPro" id="IPR036852">
    <property type="entry name" value="Peptidase_S8/S53_dom_sf"/>
</dbReference>
<comment type="subcellular location">
    <subcellularLocation>
        <location evidence="1">Secreted</location>
    </subcellularLocation>
</comment>
<dbReference type="InterPro" id="IPR041469">
    <property type="entry name" value="Subtilisin-like_FN3"/>
</dbReference>
<accession>A0AAW0L210</accession>
<evidence type="ECO:0000256" key="1">
    <source>
        <dbReference type="ARBA" id="ARBA00004613"/>
    </source>
</evidence>
<comment type="caution">
    <text evidence="10">The sequence shown here is derived from an EMBL/GenBank/DDBJ whole genome shotgun (WGS) entry which is preliminary data.</text>
</comment>
<proteinExistence type="inferred from homology"/>
<dbReference type="PROSITE" id="PS00138">
    <property type="entry name" value="SUBTILASE_SER"/>
    <property type="match status" value="1"/>
</dbReference>
<evidence type="ECO:0000256" key="7">
    <source>
        <dbReference type="PROSITE-ProRule" id="PRU01240"/>
    </source>
</evidence>
<keyword evidence="5" id="KW-0378">Hydrolase</keyword>
<dbReference type="GO" id="GO:0004252">
    <property type="term" value="F:serine-type endopeptidase activity"/>
    <property type="evidence" value="ECO:0007669"/>
    <property type="project" value="InterPro"/>
</dbReference>
<evidence type="ECO:0000313" key="11">
    <source>
        <dbReference type="Proteomes" id="UP000237347"/>
    </source>
</evidence>
<evidence type="ECO:0000256" key="5">
    <source>
        <dbReference type="ARBA" id="ARBA00022801"/>
    </source>
</evidence>
<dbReference type="PROSITE" id="PS51892">
    <property type="entry name" value="SUBTILASE"/>
    <property type="match status" value="1"/>
</dbReference>
<dbReference type="Gene3D" id="3.40.50.200">
    <property type="entry name" value="Peptidase S8/S53 domain"/>
    <property type="match status" value="1"/>
</dbReference>
<dbReference type="PRINTS" id="PR00723">
    <property type="entry name" value="SUBTILISIN"/>
</dbReference>
<dbReference type="InterPro" id="IPR015500">
    <property type="entry name" value="Peptidase_S8_subtilisin-rel"/>
</dbReference>